<accession>G4T7H2</accession>
<dbReference type="OMA" id="DINWERV"/>
<dbReference type="GO" id="GO:0001006">
    <property type="term" value="F:RNA polymerase III type 3 promoter sequence-specific DNA binding"/>
    <property type="evidence" value="ECO:0007669"/>
    <property type="project" value="TreeGrafter"/>
</dbReference>
<evidence type="ECO:0000256" key="3">
    <source>
        <dbReference type="ARBA" id="ARBA00023163"/>
    </source>
</evidence>
<feature type="domain" description="HTH myb-type" evidence="8">
    <location>
        <begin position="301"/>
        <end position="357"/>
    </location>
</feature>
<evidence type="ECO:0000313" key="10">
    <source>
        <dbReference type="Proteomes" id="UP000007148"/>
    </source>
</evidence>
<organism evidence="9 10">
    <name type="scientific">Serendipita indica (strain DSM 11827)</name>
    <name type="common">Root endophyte fungus</name>
    <name type="synonym">Piriformospora indica</name>
    <dbReference type="NCBI Taxonomy" id="1109443"/>
    <lineage>
        <taxon>Eukaryota</taxon>
        <taxon>Fungi</taxon>
        <taxon>Dikarya</taxon>
        <taxon>Basidiomycota</taxon>
        <taxon>Agaricomycotina</taxon>
        <taxon>Agaricomycetes</taxon>
        <taxon>Sebacinales</taxon>
        <taxon>Serendipitaceae</taxon>
        <taxon>Serendipita</taxon>
    </lineage>
</organism>
<sequence length="492" mass="55051">MDPSGTANRIETAIEANEARKKALLKHIHELETQLATVDNLIAKAEAHIDVPDDPDSDEDAFVVSVPGAQDAVPPFGATELEDLRSPFYEESQRHITYNELTSNRLWTEAEDTALKDAVQREGMRYHALQLQKQGYNALIALKDVPLSSYGELRTYLDWERVARYIPGRIPSMCKVRWLAHLHPGVNRGEWSEEERAELIKAVNQARQLVATELMDEGVVDWEAVAAAVGNGRIAIDCMKAYQALGVAKAAHLTWTPELDAALLEAVAQHGENNMAKVATSMPISMTRQQCIARHQVLSGKVKAGTWSPEEDAKLEALLEEYPANVKRRWKLISAAMGTRTERQCRIRFHDALDKSVRRDDWTDAEDQIIKDLLASGITMDLPKLAKDLNRPLEKLRKRVGAFSKGHSPSQKYMTMAMRARVTKPTAQTSSAAELENAGQSTSGPPRRSKRSKPAADTTVEESEEESDGLDEDSDFEERAVRQPRTRRKEQK</sequence>
<dbReference type="HOGENOM" id="CLU_554443_0_0_1"/>
<dbReference type="GO" id="GO:0000978">
    <property type="term" value="F:RNA polymerase II cis-regulatory region sequence-specific DNA binding"/>
    <property type="evidence" value="ECO:0007669"/>
    <property type="project" value="TreeGrafter"/>
</dbReference>
<dbReference type="Pfam" id="PF00249">
    <property type="entry name" value="Myb_DNA-binding"/>
    <property type="match status" value="1"/>
</dbReference>
<feature type="region of interest" description="Disordered" evidence="6">
    <location>
        <begin position="421"/>
        <end position="492"/>
    </location>
</feature>
<keyword evidence="5" id="KW-0175">Coiled coil</keyword>
<dbReference type="AlphaFoldDB" id="G4T7H2"/>
<dbReference type="InterPro" id="IPR009057">
    <property type="entry name" value="Homeodomain-like_sf"/>
</dbReference>
<dbReference type="PROSITE" id="PS50090">
    <property type="entry name" value="MYB_LIKE"/>
    <property type="match status" value="3"/>
</dbReference>
<dbReference type="Pfam" id="PF13921">
    <property type="entry name" value="Myb_DNA-bind_6"/>
    <property type="match status" value="2"/>
</dbReference>
<gene>
    <name evidence="9" type="ORF">PIIN_01076</name>
</gene>
<dbReference type="EMBL" id="CAFZ01000011">
    <property type="protein sequence ID" value="CCA67243.1"/>
    <property type="molecule type" value="Genomic_DNA"/>
</dbReference>
<evidence type="ECO:0000256" key="5">
    <source>
        <dbReference type="SAM" id="Coils"/>
    </source>
</evidence>
<feature type="domain" description="Myb-like" evidence="7">
    <location>
        <begin position="183"/>
        <end position="246"/>
    </location>
</feature>
<dbReference type="PROSITE" id="PS51294">
    <property type="entry name" value="HTH_MYB"/>
    <property type="match status" value="3"/>
</dbReference>
<keyword evidence="1" id="KW-0805">Transcription regulation</keyword>
<feature type="compositionally biased region" description="Acidic residues" evidence="6">
    <location>
        <begin position="459"/>
        <end position="476"/>
    </location>
</feature>
<evidence type="ECO:0000259" key="8">
    <source>
        <dbReference type="PROSITE" id="PS51294"/>
    </source>
</evidence>
<feature type="compositionally biased region" description="Basic residues" evidence="6">
    <location>
        <begin position="482"/>
        <end position="492"/>
    </location>
</feature>
<evidence type="ECO:0000256" key="1">
    <source>
        <dbReference type="ARBA" id="ARBA00023015"/>
    </source>
</evidence>
<keyword evidence="10" id="KW-1185">Reference proteome</keyword>
<dbReference type="GO" id="GO:0019185">
    <property type="term" value="C:snRNA-activating protein complex"/>
    <property type="evidence" value="ECO:0007669"/>
    <property type="project" value="TreeGrafter"/>
</dbReference>
<dbReference type="PANTHER" id="PTHR46621">
    <property type="entry name" value="SNRNA-ACTIVATING PROTEIN COMPLEX SUBUNIT 4"/>
    <property type="match status" value="1"/>
</dbReference>
<protein>
    <submittedName>
        <fullName evidence="9">Uncharacterized protein</fullName>
    </submittedName>
</protein>
<keyword evidence="2" id="KW-0238">DNA-binding</keyword>
<feature type="domain" description="HTH myb-type" evidence="8">
    <location>
        <begin position="254"/>
        <end position="291"/>
    </location>
</feature>
<dbReference type="CDD" id="cd00167">
    <property type="entry name" value="SANT"/>
    <property type="match status" value="4"/>
</dbReference>
<dbReference type="InterPro" id="IPR017930">
    <property type="entry name" value="Myb_dom"/>
</dbReference>
<dbReference type="Proteomes" id="UP000007148">
    <property type="component" value="Unassembled WGS sequence"/>
</dbReference>
<proteinExistence type="predicted"/>
<feature type="domain" description="Myb-like" evidence="7">
    <location>
        <begin position="107"/>
        <end position="182"/>
    </location>
</feature>
<evidence type="ECO:0000259" key="7">
    <source>
        <dbReference type="PROSITE" id="PS50090"/>
    </source>
</evidence>
<dbReference type="OrthoDB" id="2143914at2759"/>
<dbReference type="Gene3D" id="1.10.10.60">
    <property type="entry name" value="Homeodomain-like"/>
    <property type="match status" value="4"/>
</dbReference>
<keyword evidence="4" id="KW-0539">Nucleus</keyword>
<dbReference type="GO" id="GO:0042796">
    <property type="term" value="P:snRNA transcription by RNA polymerase III"/>
    <property type="evidence" value="ECO:0007669"/>
    <property type="project" value="TreeGrafter"/>
</dbReference>
<dbReference type="SMART" id="SM00717">
    <property type="entry name" value="SANT"/>
    <property type="match status" value="5"/>
</dbReference>
<dbReference type="eggNOG" id="KOG0048">
    <property type="taxonomic scope" value="Eukaryota"/>
</dbReference>
<evidence type="ECO:0000256" key="6">
    <source>
        <dbReference type="SAM" id="MobiDB-lite"/>
    </source>
</evidence>
<dbReference type="GO" id="GO:0042795">
    <property type="term" value="P:snRNA transcription by RNA polymerase II"/>
    <property type="evidence" value="ECO:0007669"/>
    <property type="project" value="TreeGrafter"/>
</dbReference>
<dbReference type="SUPFAM" id="SSF46689">
    <property type="entry name" value="Homeodomain-like"/>
    <property type="match status" value="2"/>
</dbReference>
<dbReference type="InterPro" id="IPR051575">
    <property type="entry name" value="Myb-like_DNA-bd"/>
</dbReference>
<name>G4T7H2_SERID</name>
<evidence type="ECO:0000313" key="9">
    <source>
        <dbReference type="EMBL" id="CCA67243.1"/>
    </source>
</evidence>
<feature type="coiled-coil region" evidence="5">
    <location>
        <begin position="14"/>
        <end position="48"/>
    </location>
</feature>
<dbReference type="InParanoid" id="G4T7H2"/>
<dbReference type="STRING" id="1109443.G4T7H2"/>
<reference evidence="9 10" key="1">
    <citation type="journal article" date="2011" name="PLoS Pathog.">
        <title>Endophytic Life Strategies Decoded by Genome and Transcriptome Analyses of the Mutualistic Root Symbiont Piriformospora indica.</title>
        <authorList>
            <person name="Zuccaro A."/>
            <person name="Lahrmann U."/>
            <person name="Guldener U."/>
            <person name="Langen G."/>
            <person name="Pfiffi S."/>
            <person name="Biedenkopf D."/>
            <person name="Wong P."/>
            <person name="Samans B."/>
            <person name="Grimm C."/>
            <person name="Basiewicz M."/>
            <person name="Murat C."/>
            <person name="Martin F."/>
            <person name="Kogel K.H."/>
        </authorList>
    </citation>
    <scope>NUCLEOTIDE SEQUENCE [LARGE SCALE GENOMIC DNA]</scope>
    <source>
        <strain evidence="9 10">DSM 11827</strain>
    </source>
</reference>
<keyword evidence="3" id="KW-0804">Transcription</keyword>
<evidence type="ECO:0000256" key="2">
    <source>
        <dbReference type="ARBA" id="ARBA00023125"/>
    </source>
</evidence>
<feature type="domain" description="Myb-like" evidence="7">
    <location>
        <begin position="299"/>
        <end position="353"/>
    </location>
</feature>
<dbReference type="PANTHER" id="PTHR46621:SF1">
    <property type="entry name" value="SNRNA-ACTIVATING PROTEIN COMPLEX SUBUNIT 4"/>
    <property type="match status" value="1"/>
</dbReference>
<evidence type="ECO:0000256" key="4">
    <source>
        <dbReference type="ARBA" id="ARBA00023242"/>
    </source>
</evidence>
<feature type="domain" description="HTH myb-type" evidence="8">
    <location>
        <begin position="158"/>
        <end position="186"/>
    </location>
</feature>
<feature type="compositionally biased region" description="Polar residues" evidence="6">
    <location>
        <begin position="425"/>
        <end position="444"/>
    </location>
</feature>
<dbReference type="InterPro" id="IPR001005">
    <property type="entry name" value="SANT/Myb"/>
</dbReference>
<comment type="caution">
    <text evidence="9">The sequence shown here is derived from an EMBL/GenBank/DDBJ whole genome shotgun (WGS) entry which is preliminary data.</text>
</comment>